<dbReference type="AlphaFoldDB" id="A0AA35WAQ8"/>
<gene>
    <name evidence="3" type="ORF">GBAR_LOCUS4672</name>
</gene>
<dbReference type="Proteomes" id="UP001174909">
    <property type="component" value="Unassembled WGS sequence"/>
</dbReference>
<dbReference type="EMBL" id="CASHTH010000683">
    <property type="protein sequence ID" value="CAI8006372.1"/>
    <property type="molecule type" value="Genomic_DNA"/>
</dbReference>
<comment type="caution">
    <text evidence="3">The sequence shown here is derived from an EMBL/GenBank/DDBJ whole genome shotgun (WGS) entry which is preliminary data.</text>
</comment>
<organism evidence="3 4">
    <name type="scientific">Geodia barretti</name>
    <name type="common">Barrett's horny sponge</name>
    <dbReference type="NCBI Taxonomy" id="519541"/>
    <lineage>
        <taxon>Eukaryota</taxon>
        <taxon>Metazoa</taxon>
        <taxon>Porifera</taxon>
        <taxon>Demospongiae</taxon>
        <taxon>Heteroscleromorpha</taxon>
        <taxon>Tetractinellida</taxon>
        <taxon>Astrophorina</taxon>
        <taxon>Geodiidae</taxon>
        <taxon>Geodia</taxon>
    </lineage>
</organism>
<evidence type="ECO:0000256" key="2">
    <source>
        <dbReference type="SAM" id="Phobius"/>
    </source>
</evidence>
<feature type="compositionally biased region" description="Polar residues" evidence="1">
    <location>
        <begin position="333"/>
        <end position="350"/>
    </location>
</feature>
<evidence type="ECO:0000256" key="1">
    <source>
        <dbReference type="SAM" id="MobiDB-lite"/>
    </source>
</evidence>
<feature type="transmembrane region" description="Helical" evidence="2">
    <location>
        <begin position="29"/>
        <end position="47"/>
    </location>
</feature>
<feature type="compositionally biased region" description="Basic and acidic residues" evidence="1">
    <location>
        <begin position="351"/>
        <end position="365"/>
    </location>
</feature>
<name>A0AA35WAQ8_GEOBA</name>
<sequence length="482" mass="52965">MKESLQNIGDLIAEPSAAFSRLKLQPRSGIAFIVFYLFSVLIGWAVLPYTKVLSAAQLVKRGLQPEQLESAGNIGQIFESIGIFIGPIFAIVVFVIISAVFKLAARFLVEGVIALLVGEAIVDWLMPLPSAVRIALLAIGVGVIGYLLYKYLVQPLRASLTLRDVALNVEGNHPNLEDRLVSAIEFGNRESADPIEAHMLQRLLEDTIERVKGINFKATIDHSRTQIHTSLLRVLVPWERTDPILTTKLAVEPGNARILRGKSLPIHVTVTERYTVEVFEMPKVTEISVAYTYPDYTGLKPVVQTGTGNIHAVVGTQAEIRLTTNKAIQTASIATSSQPSAVGQEPSGTDENVRNSDNDLPRADNQRFPIAINGNTLTTTIDVVENGSYAIQLLCIDGFNNEIPIEYTIKAIPDAVPEVVIKEPGRDVKVTKLDEVEIIAEATDDYGVAELKLMYRVGSDALQELVMESCRFHSDCRIRIRC</sequence>
<protein>
    <submittedName>
        <fullName evidence="3">Uncharacterized protein</fullName>
    </submittedName>
</protein>
<evidence type="ECO:0000313" key="4">
    <source>
        <dbReference type="Proteomes" id="UP001174909"/>
    </source>
</evidence>
<feature type="region of interest" description="Disordered" evidence="1">
    <location>
        <begin position="333"/>
        <end position="365"/>
    </location>
</feature>
<reference evidence="3" key="1">
    <citation type="submission" date="2023-03" db="EMBL/GenBank/DDBJ databases">
        <authorList>
            <person name="Steffen K."/>
            <person name="Cardenas P."/>
        </authorList>
    </citation>
    <scope>NUCLEOTIDE SEQUENCE</scope>
</reference>
<keyword evidence="2" id="KW-1133">Transmembrane helix</keyword>
<accession>A0AA35WAQ8</accession>
<feature type="transmembrane region" description="Helical" evidence="2">
    <location>
        <begin position="81"/>
        <end position="100"/>
    </location>
</feature>
<keyword evidence="4" id="KW-1185">Reference proteome</keyword>
<evidence type="ECO:0000313" key="3">
    <source>
        <dbReference type="EMBL" id="CAI8006372.1"/>
    </source>
</evidence>
<keyword evidence="2" id="KW-0472">Membrane</keyword>
<feature type="transmembrane region" description="Helical" evidence="2">
    <location>
        <begin position="131"/>
        <end position="149"/>
    </location>
</feature>
<proteinExistence type="predicted"/>
<feature type="transmembrane region" description="Helical" evidence="2">
    <location>
        <begin position="107"/>
        <end position="125"/>
    </location>
</feature>
<keyword evidence="2" id="KW-0812">Transmembrane</keyword>